<evidence type="ECO:0000256" key="2">
    <source>
        <dbReference type="ARBA" id="ARBA00023015"/>
    </source>
</evidence>
<dbReference type="Gene3D" id="1.10.1740.10">
    <property type="match status" value="1"/>
</dbReference>
<evidence type="ECO:0000256" key="1">
    <source>
        <dbReference type="ARBA" id="ARBA00010641"/>
    </source>
</evidence>
<dbReference type="PANTHER" id="PTHR43133">
    <property type="entry name" value="RNA POLYMERASE ECF-TYPE SIGMA FACTO"/>
    <property type="match status" value="1"/>
</dbReference>
<feature type="domain" description="RNA polymerase sigma-70 region 2" evidence="5">
    <location>
        <begin position="37"/>
        <end position="102"/>
    </location>
</feature>
<reference evidence="7 8" key="1">
    <citation type="submission" date="2023-12" db="EMBL/GenBank/DDBJ databases">
        <title>Gut-associated functions are favored during microbiome assembly across C. elegans life.</title>
        <authorList>
            <person name="Zimmermann J."/>
        </authorList>
    </citation>
    <scope>NUCLEOTIDE SEQUENCE [LARGE SCALE GENOMIC DNA]</scope>
    <source>
        <strain evidence="7 8">MYb71</strain>
    </source>
</reference>
<evidence type="ECO:0000259" key="6">
    <source>
        <dbReference type="Pfam" id="PF08281"/>
    </source>
</evidence>
<evidence type="ECO:0000313" key="8">
    <source>
        <dbReference type="Proteomes" id="UP001375812"/>
    </source>
</evidence>
<keyword evidence="2" id="KW-0805">Transcription regulation</keyword>
<evidence type="ECO:0000259" key="5">
    <source>
        <dbReference type="Pfam" id="PF04542"/>
    </source>
</evidence>
<keyword evidence="4" id="KW-0804">Transcription</keyword>
<dbReference type="Gene3D" id="1.10.10.10">
    <property type="entry name" value="Winged helix-like DNA-binding domain superfamily/Winged helix DNA-binding domain"/>
    <property type="match status" value="1"/>
</dbReference>
<dbReference type="EMBL" id="JBBGZH010000001">
    <property type="protein sequence ID" value="MEJ5020041.1"/>
    <property type="molecule type" value="Genomic_DNA"/>
</dbReference>
<dbReference type="InterPro" id="IPR013325">
    <property type="entry name" value="RNA_pol_sigma_r2"/>
</dbReference>
<dbReference type="InterPro" id="IPR036388">
    <property type="entry name" value="WH-like_DNA-bd_sf"/>
</dbReference>
<dbReference type="RefSeq" id="WP_105542433.1">
    <property type="nucleotide sequence ID" value="NZ_JBBGZH010000001.1"/>
</dbReference>
<keyword evidence="3" id="KW-0731">Sigma factor</keyword>
<evidence type="ECO:0000313" key="7">
    <source>
        <dbReference type="EMBL" id="MEJ5020041.1"/>
    </source>
</evidence>
<feature type="domain" description="RNA polymerase sigma factor 70 region 4 type 2" evidence="6">
    <location>
        <begin position="141"/>
        <end position="191"/>
    </location>
</feature>
<dbReference type="InterPro" id="IPR039425">
    <property type="entry name" value="RNA_pol_sigma-70-like"/>
</dbReference>
<keyword evidence="8" id="KW-1185">Reference proteome</keyword>
<dbReference type="InterPro" id="IPR007627">
    <property type="entry name" value="RNA_pol_sigma70_r2"/>
</dbReference>
<dbReference type="NCBIfam" id="NF008888">
    <property type="entry name" value="PRK11922.1"/>
    <property type="match status" value="1"/>
</dbReference>
<dbReference type="InterPro" id="IPR013324">
    <property type="entry name" value="RNA_pol_sigma_r3/r4-like"/>
</dbReference>
<dbReference type="Proteomes" id="UP001375812">
    <property type="component" value="Unassembled WGS sequence"/>
</dbReference>
<gene>
    <name evidence="7" type="ORF">WH297_09850</name>
</gene>
<comment type="similarity">
    <text evidence="1">Belongs to the sigma-70 factor family. ECF subfamily.</text>
</comment>
<proteinExistence type="inferred from homology"/>
<protein>
    <submittedName>
        <fullName evidence="7">RNA polymerase sigma factor</fullName>
    </submittedName>
</protein>
<organism evidence="7 8">
    <name type="scientific">Ochrobactrum vermis</name>
    <dbReference type="NCBI Taxonomy" id="1827297"/>
    <lineage>
        <taxon>Bacteria</taxon>
        <taxon>Pseudomonadati</taxon>
        <taxon>Pseudomonadota</taxon>
        <taxon>Alphaproteobacteria</taxon>
        <taxon>Hyphomicrobiales</taxon>
        <taxon>Brucellaceae</taxon>
        <taxon>Brucella/Ochrobactrum group</taxon>
        <taxon>Ochrobactrum</taxon>
    </lineage>
</organism>
<dbReference type="InterPro" id="IPR014284">
    <property type="entry name" value="RNA_pol_sigma-70_dom"/>
</dbReference>
<dbReference type="Pfam" id="PF04542">
    <property type="entry name" value="Sigma70_r2"/>
    <property type="match status" value="1"/>
</dbReference>
<comment type="caution">
    <text evidence="7">The sequence shown here is derived from an EMBL/GenBank/DDBJ whole genome shotgun (WGS) entry which is preliminary data.</text>
</comment>
<accession>A0ABU8PD74</accession>
<evidence type="ECO:0000256" key="4">
    <source>
        <dbReference type="ARBA" id="ARBA00023163"/>
    </source>
</evidence>
<dbReference type="InterPro" id="IPR013249">
    <property type="entry name" value="RNA_pol_sigma70_r4_t2"/>
</dbReference>
<evidence type="ECO:0000256" key="3">
    <source>
        <dbReference type="ARBA" id="ARBA00023082"/>
    </source>
</evidence>
<dbReference type="Pfam" id="PF08281">
    <property type="entry name" value="Sigma70_r4_2"/>
    <property type="match status" value="1"/>
</dbReference>
<sequence length="231" mass="26412">MRAKTAIPTISPTFQGDLALAQCAKMHDLEALRKIMQTNNQRLYRLARSILRNDTEAEDVVQETYFLAFRSLDRFRGQSSLTTWLSRIAIHEALGRLRKTQKTEKLLNTVPDISANNIIPFPSAISMNDPERSFAQRQILQLVEQATDNLPEIFRLVFVARVIEGLSVDETAELLSLRPQTVKTRLHRARYLLRKQLDEKIGPVLLDAFPFAGKRCERITTAVLARLDKQI</sequence>
<dbReference type="PANTHER" id="PTHR43133:SF51">
    <property type="entry name" value="RNA POLYMERASE SIGMA FACTOR"/>
    <property type="match status" value="1"/>
</dbReference>
<name>A0ABU8PD74_9HYPH</name>
<dbReference type="SUPFAM" id="SSF88946">
    <property type="entry name" value="Sigma2 domain of RNA polymerase sigma factors"/>
    <property type="match status" value="1"/>
</dbReference>
<dbReference type="CDD" id="cd06171">
    <property type="entry name" value="Sigma70_r4"/>
    <property type="match status" value="1"/>
</dbReference>
<dbReference type="SUPFAM" id="SSF88659">
    <property type="entry name" value="Sigma3 and sigma4 domains of RNA polymerase sigma factors"/>
    <property type="match status" value="1"/>
</dbReference>
<dbReference type="NCBIfam" id="TIGR02937">
    <property type="entry name" value="sigma70-ECF"/>
    <property type="match status" value="1"/>
</dbReference>